<evidence type="ECO:0008006" key="3">
    <source>
        <dbReference type="Google" id="ProtNLM"/>
    </source>
</evidence>
<dbReference type="Proteomes" id="UP001470230">
    <property type="component" value="Unassembled WGS sequence"/>
</dbReference>
<evidence type="ECO:0000313" key="1">
    <source>
        <dbReference type="EMBL" id="KAK8857763.1"/>
    </source>
</evidence>
<comment type="caution">
    <text evidence="1">The sequence shown here is derived from an EMBL/GenBank/DDBJ whole genome shotgun (WGS) entry which is preliminary data.</text>
</comment>
<reference evidence="1 2" key="1">
    <citation type="submission" date="2024-04" db="EMBL/GenBank/DDBJ databases">
        <title>Tritrichomonas musculus Genome.</title>
        <authorList>
            <person name="Alves-Ferreira E."/>
            <person name="Grigg M."/>
            <person name="Lorenzi H."/>
            <person name="Galac M."/>
        </authorList>
    </citation>
    <scope>NUCLEOTIDE SEQUENCE [LARGE SCALE GENOMIC DNA]</scope>
    <source>
        <strain evidence="1 2">EAF2021</strain>
    </source>
</reference>
<proteinExistence type="predicted"/>
<evidence type="ECO:0000313" key="2">
    <source>
        <dbReference type="Proteomes" id="UP001470230"/>
    </source>
</evidence>
<keyword evidence="2" id="KW-1185">Reference proteome</keyword>
<dbReference type="EMBL" id="JAPFFF010000020">
    <property type="protein sequence ID" value="KAK8857763.1"/>
    <property type="molecule type" value="Genomic_DNA"/>
</dbReference>
<organism evidence="1 2">
    <name type="scientific">Tritrichomonas musculus</name>
    <dbReference type="NCBI Taxonomy" id="1915356"/>
    <lineage>
        <taxon>Eukaryota</taxon>
        <taxon>Metamonada</taxon>
        <taxon>Parabasalia</taxon>
        <taxon>Tritrichomonadida</taxon>
        <taxon>Tritrichomonadidae</taxon>
        <taxon>Tritrichomonas</taxon>
    </lineage>
</organism>
<protein>
    <recommendedName>
        <fullName evidence="3">PB1 domain-containing protein</fullName>
    </recommendedName>
</protein>
<name>A0ABR2I6W1_9EUKA</name>
<gene>
    <name evidence="1" type="ORF">M9Y10_016173</name>
</gene>
<accession>A0ABR2I6W1</accession>
<sequence length="506" mass="58341">MTKSEEEKLDVFNIKNSEPEPSIPNVIFRLNDCSELQTYFEDKTGIDIIKAFVSDGKHSLKDQKFWICANSKKIINPKPKAAEPATPLSTQIYSQSTPSLHKSLEKFMQKRSILNKTIKSVKSSQKVAKSEVKERTDKPKRKFTYTKTTIIIRGRQSSHFRAIDLSEIKTMKDLLEKANYDCRKEMIQVTYSEEKKNQTEPLNLIEEEEDQEMTRSIEFIITVYDKDNQIECKVHEPVDLDLVLGKSVRDIRDGLMSQFKADSKKSHKNFTKKLTKKKTAGSLKKKDFRPKTTNDTEVKDSEYSVVLISDKSKIMSDYVDQNKMDFSQIDKKVVTNKIYVFFLRNDVINFNEISLNLNPVCIKYYEKPVMKVQNIDVVDLKEPENVVCKVEVGDMNLNAMTVSHLNHIVSEKMGKSVDDISLFAVRDGSTVYLADDNEIVQKIIDQTGSFQFLYTEVTNRKSMPPRMMRNFRNISKGMMTDDEINNIYIHSGRSSDISISTVQFYA</sequence>